<feature type="binding site" evidence="11">
    <location>
        <position position="238"/>
    </location>
    <ligand>
        <name>[2Fe-2S] cluster</name>
        <dbReference type="ChEBI" id="CHEBI:190135"/>
    </ligand>
</feature>
<comment type="function">
    <text evidence="11">Responsible for channeling the electrons from the oxidation of dihydroorotate from the FMN redox center in the PyrD type B subunit to the ultimate electron acceptor NAD(+).</text>
</comment>
<evidence type="ECO:0000256" key="2">
    <source>
        <dbReference type="ARBA" id="ARBA00022448"/>
    </source>
</evidence>
<reference evidence="13 14" key="1">
    <citation type="submission" date="2015-07" db="EMBL/GenBank/DDBJ databases">
        <title>High-quality draft genome sequence of Oceanobacillus caeni HM6, a bacillus isolated from a human feces.</title>
        <authorList>
            <person name="Kumar J."/>
            <person name="Verma M.K."/>
            <person name="Pandey R."/>
            <person name="Bhambi M."/>
            <person name="Chauhan N."/>
        </authorList>
    </citation>
    <scope>NUCLEOTIDE SEQUENCE [LARGE SCALE GENOMIC DNA]</scope>
    <source>
        <strain evidence="13 14">HM6</strain>
    </source>
</reference>
<dbReference type="Gene3D" id="2.40.30.10">
    <property type="entry name" value="Translation factors"/>
    <property type="match status" value="1"/>
</dbReference>
<dbReference type="InterPro" id="IPR012165">
    <property type="entry name" value="Cyt_c3_hydrogenase_gsu"/>
</dbReference>
<dbReference type="PIRSF" id="PIRSF006816">
    <property type="entry name" value="Cyc3_hyd_g"/>
    <property type="match status" value="1"/>
</dbReference>
<feature type="binding site" evidence="11">
    <location>
        <begin position="74"/>
        <end position="75"/>
    </location>
    <ligand>
        <name>FAD</name>
        <dbReference type="ChEBI" id="CHEBI:57692"/>
    </ligand>
</feature>
<dbReference type="RefSeq" id="WP_047186344.1">
    <property type="nucleotide sequence ID" value="NZ_JAHHXM010000005.1"/>
</dbReference>
<dbReference type="EMBL" id="LGTK01000008">
    <property type="protein sequence ID" value="KPH77161.1"/>
    <property type="molecule type" value="Genomic_DNA"/>
</dbReference>
<comment type="subunit">
    <text evidence="11">Heterotetramer of 2 PyrK and 2 PyrD type B subunits.</text>
</comment>
<dbReference type="InterPro" id="IPR039261">
    <property type="entry name" value="FNR_nucleotide-bd"/>
</dbReference>
<gene>
    <name evidence="11" type="primary">pyrK</name>
    <name evidence="13" type="ORF">AFL42_03855</name>
</gene>
<comment type="caution">
    <text evidence="11">Lacks conserved residue(s) required for the propagation of feature annotation.</text>
</comment>
<dbReference type="InterPro" id="IPR050353">
    <property type="entry name" value="PyrK_electron_transfer"/>
</dbReference>
<dbReference type="InterPro" id="IPR019480">
    <property type="entry name" value="Dihydroorotate_DH_Fe-S-bd"/>
</dbReference>
<keyword evidence="7 11" id="KW-0665">Pyrimidine biosynthesis</keyword>
<evidence type="ECO:0000313" key="13">
    <source>
        <dbReference type="EMBL" id="KPH77161.1"/>
    </source>
</evidence>
<dbReference type="InterPro" id="IPR023455">
    <property type="entry name" value="Dihydroorotate_DHASE_ETsu"/>
</dbReference>
<evidence type="ECO:0000256" key="8">
    <source>
        <dbReference type="ARBA" id="ARBA00022982"/>
    </source>
</evidence>
<feature type="binding site" evidence="11">
    <location>
        <position position="224"/>
    </location>
    <ligand>
        <name>[2Fe-2S] cluster</name>
        <dbReference type="ChEBI" id="CHEBI:190135"/>
    </ligand>
</feature>
<evidence type="ECO:0000256" key="9">
    <source>
        <dbReference type="ARBA" id="ARBA00023004"/>
    </source>
</evidence>
<dbReference type="CDD" id="cd06218">
    <property type="entry name" value="DHOD_e_trans"/>
    <property type="match status" value="1"/>
</dbReference>
<keyword evidence="14" id="KW-1185">Reference proteome</keyword>
<comment type="cofactor">
    <cofactor evidence="11">
        <name>[2Fe-2S] cluster</name>
        <dbReference type="ChEBI" id="CHEBI:190135"/>
    </cofactor>
    <text evidence="11">Binds 1 [2Fe-2S] cluster per subunit.</text>
</comment>
<dbReference type="InterPro" id="IPR017927">
    <property type="entry name" value="FAD-bd_FR_type"/>
</dbReference>
<dbReference type="SUPFAM" id="SSF63380">
    <property type="entry name" value="Riboflavin synthase domain-like"/>
    <property type="match status" value="1"/>
</dbReference>
<organism evidence="13 14">
    <name type="scientific">Oceanobacillus caeni</name>
    <dbReference type="NCBI Taxonomy" id="405946"/>
    <lineage>
        <taxon>Bacteria</taxon>
        <taxon>Bacillati</taxon>
        <taxon>Bacillota</taxon>
        <taxon>Bacilli</taxon>
        <taxon>Bacillales</taxon>
        <taxon>Bacillaceae</taxon>
        <taxon>Oceanobacillus</taxon>
    </lineage>
</organism>
<keyword evidence="5 11" id="KW-0479">Metal-binding</keyword>
<proteinExistence type="inferred from homology"/>
<evidence type="ECO:0000256" key="7">
    <source>
        <dbReference type="ARBA" id="ARBA00022975"/>
    </source>
</evidence>
<evidence type="ECO:0000256" key="4">
    <source>
        <dbReference type="ARBA" id="ARBA00022714"/>
    </source>
</evidence>
<sequence length="251" mass="27435">MISKQRMKIVSTNQIAKDTIEMVLKNSYISENAIPGQFIHILVEGHTLRRPISIADVDKDNETVTILFKKLGSGTEKLSESKAGDFLNVLGPSGNGFETSTEGLHTVLLIGGGIGVPPMYYLGKSLAKQNIHVISVLGFQSKDHVFYEEKFQQFSKTYVVTNDGSYGDKGFVTSVIPNVGEFDRYYSCGPLPMLKAITNELSEKEGFISLEERMGCGVGACFACVVPTNTEKGYKKICSDGPVFAAREVIL</sequence>
<evidence type="ECO:0000259" key="12">
    <source>
        <dbReference type="PROSITE" id="PS51384"/>
    </source>
</evidence>
<keyword evidence="9 11" id="KW-0408">Iron</keyword>
<dbReference type="NCBIfam" id="NF000799">
    <property type="entry name" value="PRK00054.1-4"/>
    <property type="match status" value="1"/>
</dbReference>
<accession>A0ABR5MLX4</accession>
<feature type="binding site" evidence="11">
    <location>
        <begin position="50"/>
        <end position="53"/>
    </location>
    <ligand>
        <name>FAD</name>
        <dbReference type="ChEBI" id="CHEBI:57692"/>
    </ligand>
</feature>
<evidence type="ECO:0000256" key="10">
    <source>
        <dbReference type="ARBA" id="ARBA00023014"/>
    </source>
</evidence>
<evidence type="ECO:0000256" key="3">
    <source>
        <dbReference type="ARBA" id="ARBA00022630"/>
    </source>
</evidence>
<dbReference type="PROSITE" id="PS51384">
    <property type="entry name" value="FAD_FR"/>
    <property type="match status" value="1"/>
</dbReference>
<comment type="caution">
    <text evidence="13">The sequence shown here is derived from an EMBL/GenBank/DDBJ whole genome shotgun (WGS) entry which is preliminary data.</text>
</comment>
<dbReference type="InterPro" id="IPR017938">
    <property type="entry name" value="Riboflavin_synthase-like_b-brl"/>
</dbReference>
<protein>
    <recommendedName>
        <fullName evidence="11">Dihydroorotate dehydrogenase B (NAD(+)), electron transfer subunit</fullName>
    </recommendedName>
    <alternativeName>
        <fullName evidence="11">Dihydroorotate oxidase B, electron transfer subunit</fullName>
    </alternativeName>
</protein>
<dbReference type="InterPro" id="IPR037117">
    <property type="entry name" value="Dihydroorotate_DH_ele_sf"/>
</dbReference>
<dbReference type="PANTHER" id="PTHR43513:SF3">
    <property type="entry name" value="DIHYDROOROTATE DEHYDROGENASE B (NAD(+)), ELECTRON TRANSFER SUBUNIT-RELATED"/>
    <property type="match status" value="1"/>
</dbReference>
<evidence type="ECO:0000313" key="14">
    <source>
        <dbReference type="Proteomes" id="UP000037854"/>
    </source>
</evidence>
<feature type="binding site" evidence="11">
    <location>
        <position position="216"/>
    </location>
    <ligand>
        <name>[2Fe-2S] cluster</name>
        <dbReference type="ChEBI" id="CHEBI:190135"/>
    </ligand>
</feature>
<comment type="pathway">
    <text evidence="11">Pyrimidine metabolism; UMP biosynthesis via de novo pathway; orotate from (S)-dihydroorotate (NAD(+) route): step 1/1.</text>
</comment>
<keyword evidence="6 11" id="KW-0274">FAD</keyword>
<comment type="similarity">
    <text evidence="1 11">Belongs to the PyrK family.</text>
</comment>
<feature type="domain" description="FAD-binding FR-type" evidence="12">
    <location>
        <begin position="2"/>
        <end position="99"/>
    </location>
</feature>
<dbReference type="Pfam" id="PF10418">
    <property type="entry name" value="DHODB_Fe-S_bind"/>
    <property type="match status" value="1"/>
</dbReference>
<keyword evidence="10 11" id="KW-0411">Iron-sulfur</keyword>
<keyword evidence="3 11" id="KW-0285">Flavoprotein</keyword>
<dbReference type="Gene3D" id="2.10.240.10">
    <property type="entry name" value="Dihydroorotate dehydrogenase, electron transfer subunit"/>
    <property type="match status" value="1"/>
</dbReference>
<evidence type="ECO:0000256" key="1">
    <source>
        <dbReference type="ARBA" id="ARBA00006422"/>
    </source>
</evidence>
<evidence type="ECO:0000256" key="5">
    <source>
        <dbReference type="ARBA" id="ARBA00022723"/>
    </source>
</evidence>
<dbReference type="HAMAP" id="MF_01211">
    <property type="entry name" value="DHODB_Fe_S_bind"/>
    <property type="match status" value="1"/>
</dbReference>
<keyword evidence="4 11" id="KW-0001">2Fe-2S</keyword>
<dbReference type="Proteomes" id="UP000037854">
    <property type="component" value="Unassembled WGS sequence"/>
</dbReference>
<keyword evidence="8 11" id="KW-0249">Electron transport</keyword>
<comment type="cofactor">
    <cofactor evidence="11">
        <name>FAD</name>
        <dbReference type="ChEBI" id="CHEBI:57692"/>
    </cofactor>
    <text evidence="11">Binds 1 FAD per subunit.</text>
</comment>
<dbReference type="Gene3D" id="3.40.50.80">
    <property type="entry name" value="Nucleotide-binding domain of ferredoxin-NADP reductase (FNR) module"/>
    <property type="match status" value="1"/>
</dbReference>
<dbReference type="SUPFAM" id="SSF52343">
    <property type="entry name" value="Ferredoxin reductase-like, C-terminal NADP-linked domain"/>
    <property type="match status" value="1"/>
</dbReference>
<dbReference type="PANTHER" id="PTHR43513">
    <property type="entry name" value="DIHYDROOROTATE DEHYDROGENASE B (NAD(+)), ELECTRON TRANSFER SUBUNIT"/>
    <property type="match status" value="1"/>
</dbReference>
<evidence type="ECO:0000256" key="11">
    <source>
        <dbReference type="HAMAP-Rule" id="MF_01211"/>
    </source>
</evidence>
<keyword evidence="2 11" id="KW-0813">Transport</keyword>
<evidence type="ECO:0000256" key="6">
    <source>
        <dbReference type="ARBA" id="ARBA00022827"/>
    </source>
</evidence>
<feature type="binding site" evidence="11">
    <location>
        <position position="221"/>
    </location>
    <ligand>
        <name>[2Fe-2S] cluster</name>
        <dbReference type="ChEBI" id="CHEBI:190135"/>
    </ligand>
</feature>
<name>A0ABR5MLX4_9BACI</name>